<evidence type="ECO:0000313" key="5">
    <source>
        <dbReference type="Proteomes" id="UP001059844"/>
    </source>
</evidence>
<dbReference type="Pfam" id="PF13439">
    <property type="entry name" value="Glyco_transf_4"/>
    <property type="match status" value="1"/>
</dbReference>
<protein>
    <submittedName>
        <fullName evidence="4">Glycosyltransferase family 4 protein</fullName>
    </submittedName>
</protein>
<dbReference type="SUPFAM" id="SSF53756">
    <property type="entry name" value="UDP-Glycosyltransferase/glycogen phosphorylase"/>
    <property type="match status" value="1"/>
</dbReference>
<accession>A0ABY5J090</accession>
<evidence type="ECO:0000256" key="1">
    <source>
        <dbReference type="ARBA" id="ARBA00022679"/>
    </source>
</evidence>
<dbReference type="PANTHER" id="PTHR46401">
    <property type="entry name" value="GLYCOSYLTRANSFERASE WBBK-RELATED"/>
    <property type="match status" value="1"/>
</dbReference>
<name>A0ABY5J090_9FLAO</name>
<dbReference type="InterPro" id="IPR028098">
    <property type="entry name" value="Glyco_trans_4-like_N"/>
</dbReference>
<feature type="domain" description="Glycosyl transferase family 1" evidence="2">
    <location>
        <begin position="189"/>
        <end position="348"/>
    </location>
</feature>
<sequence length="370" mass="42727">MIIGYEAKRVFHNKTGLGNYSRDLVRILSRFYPENQYLLYNPKPAKKPLFTIESESISEKQPTGWFNRKFYNIWRQRTIVSDLKKDKVQLFHGLSGELPSGLKKAGIKSTVTIHDLIFMRYPEFYSFFDRKIHFYKFKKAAHNADRVIAISEQTKRDIIQYLNIPESKIDVIYQGCQNVFKETFTDQEKKAVIEKYNLPDQFVLNVGTVEIRKNVLAVVKAVQHIDTHLIIIGGETSYTQTVKQHISDHKMEDKVTFLKGLNSRELAIVYQLATVFIYPSLFEGFGIPIIEALYSRTPVITTNSGVFPEAGGPDSLYVDPTDSTDIQAKIELLLRDPNLRDEITEKGYMFVQKFNDDRIAKKIMALYKAL</sequence>
<gene>
    <name evidence="4" type="ORF">NOX80_17040</name>
</gene>
<organism evidence="4 5">
    <name type="scientific">Flavobacterium cerinum</name>
    <dbReference type="NCBI Taxonomy" id="2502784"/>
    <lineage>
        <taxon>Bacteria</taxon>
        <taxon>Pseudomonadati</taxon>
        <taxon>Bacteroidota</taxon>
        <taxon>Flavobacteriia</taxon>
        <taxon>Flavobacteriales</taxon>
        <taxon>Flavobacteriaceae</taxon>
        <taxon>Flavobacterium</taxon>
    </lineage>
</organism>
<dbReference type="PANTHER" id="PTHR46401:SF2">
    <property type="entry name" value="GLYCOSYLTRANSFERASE WBBK-RELATED"/>
    <property type="match status" value="1"/>
</dbReference>
<dbReference type="InterPro" id="IPR001296">
    <property type="entry name" value="Glyco_trans_1"/>
</dbReference>
<dbReference type="Gene3D" id="3.40.50.2000">
    <property type="entry name" value="Glycogen Phosphorylase B"/>
    <property type="match status" value="2"/>
</dbReference>
<dbReference type="Proteomes" id="UP001059844">
    <property type="component" value="Chromosome"/>
</dbReference>
<dbReference type="CDD" id="cd03809">
    <property type="entry name" value="GT4_MtfB-like"/>
    <property type="match status" value="1"/>
</dbReference>
<keyword evidence="5" id="KW-1185">Reference proteome</keyword>
<reference evidence="4" key="1">
    <citation type="submission" date="2022-07" db="EMBL/GenBank/DDBJ databases">
        <title>Isolation, identification, and degradation of a PFOSA degrading strain from sewage treatment plant.</title>
        <authorList>
            <person name="Zhang L."/>
            <person name="Huo Y."/>
        </authorList>
    </citation>
    <scope>NUCLEOTIDE SEQUENCE</scope>
    <source>
        <strain evidence="4">C1</strain>
    </source>
</reference>
<dbReference type="Pfam" id="PF00534">
    <property type="entry name" value="Glycos_transf_1"/>
    <property type="match status" value="1"/>
</dbReference>
<dbReference type="EMBL" id="CP101751">
    <property type="protein sequence ID" value="UUC47403.1"/>
    <property type="molecule type" value="Genomic_DNA"/>
</dbReference>
<keyword evidence="1" id="KW-0808">Transferase</keyword>
<evidence type="ECO:0000259" key="2">
    <source>
        <dbReference type="Pfam" id="PF00534"/>
    </source>
</evidence>
<feature type="domain" description="Glycosyltransferase subfamily 4-like N-terminal" evidence="3">
    <location>
        <begin position="59"/>
        <end position="175"/>
    </location>
</feature>
<proteinExistence type="predicted"/>
<evidence type="ECO:0000259" key="3">
    <source>
        <dbReference type="Pfam" id="PF13439"/>
    </source>
</evidence>
<evidence type="ECO:0000313" key="4">
    <source>
        <dbReference type="EMBL" id="UUC47403.1"/>
    </source>
</evidence>